<sequence>MEVGVEALCCDIDICDSFVNVDQTDVPPPSFVEDLPNDVGPGSCISIHGFVQPQCSRFV</sequence>
<keyword evidence="4" id="KW-1185">Reference proteome</keyword>
<accession>A0AAV8ZTB4</accession>
<keyword evidence="1" id="KW-0430">Lectin</keyword>
<evidence type="ECO:0000313" key="4">
    <source>
        <dbReference type="Proteomes" id="UP001162156"/>
    </source>
</evidence>
<feature type="domain" description="Galectin" evidence="2">
    <location>
        <begin position="31"/>
        <end position="59"/>
    </location>
</feature>
<dbReference type="Proteomes" id="UP001162156">
    <property type="component" value="Unassembled WGS sequence"/>
</dbReference>
<proteinExistence type="predicted"/>
<organism evidence="3 4">
    <name type="scientific">Rhamnusium bicolor</name>
    <dbReference type="NCBI Taxonomy" id="1586634"/>
    <lineage>
        <taxon>Eukaryota</taxon>
        <taxon>Metazoa</taxon>
        <taxon>Ecdysozoa</taxon>
        <taxon>Arthropoda</taxon>
        <taxon>Hexapoda</taxon>
        <taxon>Insecta</taxon>
        <taxon>Pterygota</taxon>
        <taxon>Neoptera</taxon>
        <taxon>Endopterygota</taxon>
        <taxon>Coleoptera</taxon>
        <taxon>Polyphaga</taxon>
        <taxon>Cucujiformia</taxon>
        <taxon>Chrysomeloidea</taxon>
        <taxon>Cerambycidae</taxon>
        <taxon>Lepturinae</taxon>
        <taxon>Rhagiini</taxon>
        <taxon>Rhamnusium</taxon>
    </lineage>
</organism>
<dbReference type="InterPro" id="IPR001079">
    <property type="entry name" value="Galectin_CRD"/>
</dbReference>
<comment type="caution">
    <text evidence="3">The sequence shown here is derived from an EMBL/GenBank/DDBJ whole genome shotgun (WGS) entry which is preliminary data.</text>
</comment>
<reference evidence="3" key="1">
    <citation type="journal article" date="2023" name="Insect Mol. Biol.">
        <title>Genome sequencing provides insights into the evolution of gene families encoding plant cell wall-degrading enzymes in longhorned beetles.</title>
        <authorList>
            <person name="Shin N.R."/>
            <person name="Okamura Y."/>
            <person name="Kirsch R."/>
            <person name="Pauchet Y."/>
        </authorList>
    </citation>
    <scope>NUCLEOTIDE SEQUENCE</scope>
    <source>
        <strain evidence="3">RBIC_L_NR</strain>
    </source>
</reference>
<dbReference type="AlphaFoldDB" id="A0AAV8ZTB4"/>
<dbReference type="PROSITE" id="PS51304">
    <property type="entry name" value="GALECTIN"/>
    <property type="match status" value="1"/>
</dbReference>
<dbReference type="EMBL" id="JANEYF010000559">
    <property type="protein sequence ID" value="KAJ8969296.1"/>
    <property type="molecule type" value="Genomic_DNA"/>
</dbReference>
<dbReference type="GO" id="GO:0030246">
    <property type="term" value="F:carbohydrate binding"/>
    <property type="evidence" value="ECO:0007669"/>
    <property type="project" value="UniProtKB-KW"/>
</dbReference>
<name>A0AAV8ZTB4_9CUCU</name>
<gene>
    <name evidence="3" type="ORF">NQ314_001835</name>
</gene>
<evidence type="ECO:0000313" key="3">
    <source>
        <dbReference type="EMBL" id="KAJ8969296.1"/>
    </source>
</evidence>
<evidence type="ECO:0000256" key="1">
    <source>
        <dbReference type="ARBA" id="ARBA00022734"/>
    </source>
</evidence>
<protein>
    <recommendedName>
        <fullName evidence="2">Galectin domain-containing protein</fullName>
    </recommendedName>
</protein>
<evidence type="ECO:0000259" key="2">
    <source>
        <dbReference type="PROSITE" id="PS51304"/>
    </source>
</evidence>